<reference evidence="2" key="1">
    <citation type="submission" date="2020-07" db="EMBL/GenBank/DDBJ databases">
        <title>Koleobacter methoxysyntrophicus gen. nov., sp. nov., a novel anaerobic bacterium isolated from deep subsurface oil field and proposal of Koleobacterales ord. nov. in the phylum Firmicutes.</title>
        <authorList>
            <person name="Sakamoto S."/>
            <person name="Tamaki H."/>
        </authorList>
    </citation>
    <scope>NUCLEOTIDE SEQUENCE</scope>
    <source>
        <strain evidence="2">NRmbB1</strain>
    </source>
</reference>
<organism evidence="2 3">
    <name type="scientific">Koleobacter methoxysyntrophicus</name>
    <dbReference type="NCBI Taxonomy" id="2751313"/>
    <lineage>
        <taxon>Bacteria</taxon>
        <taxon>Bacillati</taxon>
        <taxon>Bacillota</taxon>
        <taxon>Clostridia</taxon>
        <taxon>Koleobacterales</taxon>
        <taxon>Koleobacteraceae</taxon>
        <taxon>Koleobacter</taxon>
    </lineage>
</organism>
<protein>
    <recommendedName>
        <fullName evidence="1">Transposase IS116/IS110/IS902 C-terminal domain-containing protein</fullName>
    </recommendedName>
</protein>
<dbReference type="PANTHER" id="PTHR33055">
    <property type="entry name" value="TRANSPOSASE FOR INSERTION SEQUENCE ELEMENT IS1111A"/>
    <property type="match status" value="1"/>
</dbReference>
<name>A0A8A0RH41_9FIRM</name>
<dbReference type="GO" id="GO:0006313">
    <property type="term" value="P:DNA transposition"/>
    <property type="evidence" value="ECO:0007669"/>
    <property type="project" value="InterPro"/>
</dbReference>
<dbReference type="EMBL" id="CP059066">
    <property type="protein sequence ID" value="QSQ07791.1"/>
    <property type="molecule type" value="Genomic_DNA"/>
</dbReference>
<dbReference type="PANTHER" id="PTHR33055:SF15">
    <property type="entry name" value="TRANSPOSASE-RELATED"/>
    <property type="match status" value="1"/>
</dbReference>
<dbReference type="GO" id="GO:0004803">
    <property type="term" value="F:transposase activity"/>
    <property type="evidence" value="ECO:0007669"/>
    <property type="project" value="InterPro"/>
</dbReference>
<dbReference type="KEGG" id="kme:H0A61_00107"/>
<gene>
    <name evidence="2" type="ORF">H0A61_00107</name>
</gene>
<dbReference type="GO" id="GO:0003677">
    <property type="term" value="F:DNA binding"/>
    <property type="evidence" value="ECO:0007669"/>
    <property type="project" value="InterPro"/>
</dbReference>
<dbReference type="Pfam" id="PF02371">
    <property type="entry name" value="Transposase_20"/>
    <property type="match status" value="1"/>
</dbReference>
<evidence type="ECO:0000259" key="1">
    <source>
        <dbReference type="Pfam" id="PF02371"/>
    </source>
</evidence>
<dbReference type="Proteomes" id="UP000662904">
    <property type="component" value="Chromosome"/>
</dbReference>
<dbReference type="InterPro" id="IPR003346">
    <property type="entry name" value="Transposase_20"/>
</dbReference>
<sequence length="180" mass="20572">MDIIEYFDRQIQAILAEIKTIIDENKNTRFVKQLNLLESIPGVGFISAFTIMCEIGDFDAFKSPKQLIAYFGIDPSVNESGKFKGSKNRISKRGTRIGRRALYAVAIALTRKRRNGQLINPVLYKYYQKKLESKPKKVALVAIMHKVSNIIFALLRDEKPFVLKTPEEHCMEYKNLVTAA</sequence>
<feature type="domain" description="Transposase IS116/IS110/IS902 C-terminal" evidence="1">
    <location>
        <begin position="35"/>
        <end position="114"/>
    </location>
</feature>
<keyword evidence="3" id="KW-1185">Reference proteome</keyword>
<evidence type="ECO:0000313" key="2">
    <source>
        <dbReference type="EMBL" id="QSQ07791.1"/>
    </source>
</evidence>
<evidence type="ECO:0000313" key="3">
    <source>
        <dbReference type="Proteomes" id="UP000662904"/>
    </source>
</evidence>
<dbReference type="InterPro" id="IPR047650">
    <property type="entry name" value="Transpos_IS110"/>
</dbReference>
<proteinExistence type="predicted"/>
<accession>A0A8A0RH41</accession>
<dbReference type="RefSeq" id="WP_206708043.1">
    <property type="nucleotide sequence ID" value="NZ_CP059066.1"/>
</dbReference>
<dbReference type="AlphaFoldDB" id="A0A8A0RH41"/>